<comment type="caution">
    <text evidence="1">The sequence shown here is derived from an EMBL/GenBank/DDBJ whole genome shotgun (WGS) entry which is preliminary data.</text>
</comment>
<dbReference type="InParanoid" id="D3B4J2"/>
<dbReference type="Proteomes" id="UP000001396">
    <property type="component" value="Unassembled WGS sequence"/>
</dbReference>
<evidence type="ECO:0000313" key="1">
    <source>
        <dbReference type="EMBL" id="EFA84240.1"/>
    </source>
</evidence>
<accession>D3B4J2</accession>
<evidence type="ECO:0000313" key="2">
    <source>
        <dbReference type="Proteomes" id="UP000001396"/>
    </source>
</evidence>
<dbReference type="RefSeq" id="XP_020436356.1">
    <property type="nucleotide sequence ID" value="XM_020574284.1"/>
</dbReference>
<keyword evidence="2" id="KW-1185">Reference proteome</keyword>
<dbReference type="EMBL" id="ADBJ01000010">
    <property type="protein sequence ID" value="EFA84240.1"/>
    <property type="molecule type" value="Genomic_DNA"/>
</dbReference>
<organism evidence="1 2">
    <name type="scientific">Heterostelium pallidum (strain ATCC 26659 / Pp 5 / PN500)</name>
    <name type="common">Cellular slime mold</name>
    <name type="synonym">Polysphondylium pallidum</name>
    <dbReference type="NCBI Taxonomy" id="670386"/>
    <lineage>
        <taxon>Eukaryota</taxon>
        <taxon>Amoebozoa</taxon>
        <taxon>Evosea</taxon>
        <taxon>Eumycetozoa</taxon>
        <taxon>Dictyostelia</taxon>
        <taxon>Acytosteliales</taxon>
        <taxon>Acytosteliaceae</taxon>
        <taxon>Heterostelium</taxon>
    </lineage>
</organism>
<dbReference type="GeneID" id="31358839"/>
<protein>
    <submittedName>
        <fullName evidence="1">Uncharacterized protein</fullName>
    </submittedName>
</protein>
<name>D3B4J2_HETP5</name>
<proteinExistence type="predicted"/>
<sequence length="81" mass="9866">MTFIVTELMNFTSRNQSRKRSYQKSNEIFVLEEQSKDKDRMPIIIEDIDFDDRNSLINFNRVYHLYYQCLENRDDKTSSKC</sequence>
<reference evidence="1 2" key="1">
    <citation type="journal article" date="2011" name="Genome Res.">
        <title>Phylogeny-wide analysis of social amoeba genomes highlights ancient origins for complex intercellular communication.</title>
        <authorList>
            <person name="Heidel A.J."/>
            <person name="Lawal H.M."/>
            <person name="Felder M."/>
            <person name="Schilde C."/>
            <person name="Helps N.R."/>
            <person name="Tunggal B."/>
            <person name="Rivero F."/>
            <person name="John U."/>
            <person name="Schleicher M."/>
            <person name="Eichinger L."/>
            <person name="Platzer M."/>
            <person name="Noegel A.A."/>
            <person name="Schaap P."/>
            <person name="Gloeckner G."/>
        </authorList>
    </citation>
    <scope>NUCLEOTIDE SEQUENCE [LARGE SCALE GENOMIC DNA]</scope>
    <source>
        <strain evidence="2">ATCC 26659 / Pp 5 / PN500</strain>
    </source>
</reference>
<gene>
    <name evidence="1" type="ORF">PPL_03317</name>
</gene>
<dbReference type="AlphaFoldDB" id="D3B4J2"/>